<feature type="region of interest" description="Disordered" evidence="1">
    <location>
        <begin position="1"/>
        <end position="57"/>
    </location>
</feature>
<evidence type="ECO:0000313" key="3">
    <source>
        <dbReference type="Proteomes" id="UP001302126"/>
    </source>
</evidence>
<protein>
    <recommendedName>
        <fullName evidence="4">F-box domain-containing protein</fullName>
    </recommendedName>
</protein>
<keyword evidence="3" id="KW-1185">Reference proteome</keyword>
<reference evidence="2" key="2">
    <citation type="submission" date="2023-05" db="EMBL/GenBank/DDBJ databases">
        <authorList>
            <consortium name="Lawrence Berkeley National Laboratory"/>
            <person name="Steindorff A."/>
            <person name="Hensen N."/>
            <person name="Bonometti L."/>
            <person name="Westerberg I."/>
            <person name="Brannstrom I.O."/>
            <person name="Guillou S."/>
            <person name="Cros-Aarteil S."/>
            <person name="Calhoun S."/>
            <person name="Haridas S."/>
            <person name="Kuo A."/>
            <person name="Mondo S."/>
            <person name="Pangilinan J."/>
            <person name="Riley R."/>
            <person name="Labutti K."/>
            <person name="Andreopoulos B."/>
            <person name="Lipzen A."/>
            <person name="Chen C."/>
            <person name="Yanf M."/>
            <person name="Daum C."/>
            <person name="Ng V."/>
            <person name="Clum A."/>
            <person name="Ohm R."/>
            <person name="Martin F."/>
            <person name="Silar P."/>
            <person name="Natvig D."/>
            <person name="Lalanne C."/>
            <person name="Gautier V."/>
            <person name="Ament-Velasquez S.L."/>
            <person name="Kruys A."/>
            <person name="Hutchinson M.I."/>
            <person name="Powell A.J."/>
            <person name="Barry K."/>
            <person name="Miller A.N."/>
            <person name="Grigoriev I.V."/>
            <person name="Debuchy R."/>
            <person name="Gladieux P."/>
            <person name="Thoren M.H."/>
            <person name="Johannesson H."/>
        </authorList>
    </citation>
    <scope>NUCLEOTIDE SEQUENCE</scope>
    <source>
        <strain evidence="2">PSN309</strain>
    </source>
</reference>
<dbReference type="AlphaFoldDB" id="A0AAN6WP32"/>
<accession>A0AAN6WP32</accession>
<sequence>MLLQASTSIFGRKTRDKRQSPATVPVSPPRVIARSIAGRSPKNGASKRPRSDPDGHHLERDAEAIVSATTTEAAANAVREVVKPLGNLSVFPAEIIFQIVTDEMDVASLANLRLVNKCLKKLVDIEVPKFTWLLKAFQGRYRMLIGAIVESKATFPICREVHSVLQDIRCSRCGSHRPNVAGLVSIFNFSLATGEIICVPCWNHVNRNNYPQLGPVREDAPIFLEGERHRHLLTDEFIENRTFVPWSEHHLRKHLKQRGDDSIEEKLARVPHIVALPVLDYDTGKPADTQGRRIKLYDAQGVEKAFGLVKSDDKSCGCNWKGYPSTEIMEKTQTMVCLRTIRSRGRQSVFVEVKPGAYRVNSPNKDLNLEPGVAAWDWMTN</sequence>
<organism evidence="2 3">
    <name type="scientific">Podospora australis</name>
    <dbReference type="NCBI Taxonomy" id="1536484"/>
    <lineage>
        <taxon>Eukaryota</taxon>
        <taxon>Fungi</taxon>
        <taxon>Dikarya</taxon>
        <taxon>Ascomycota</taxon>
        <taxon>Pezizomycotina</taxon>
        <taxon>Sordariomycetes</taxon>
        <taxon>Sordariomycetidae</taxon>
        <taxon>Sordariales</taxon>
        <taxon>Podosporaceae</taxon>
        <taxon>Podospora</taxon>
    </lineage>
</organism>
<gene>
    <name evidence="2" type="ORF">QBC35DRAFT_297215</name>
</gene>
<name>A0AAN6WP32_9PEZI</name>
<comment type="caution">
    <text evidence="2">The sequence shown here is derived from an EMBL/GenBank/DDBJ whole genome shotgun (WGS) entry which is preliminary data.</text>
</comment>
<evidence type="ECO:0000313" key="2">
    <source>
        <dbReference type="EMBL" id="KAK4185718.1"/>
    </source>
</evidence>
<dbReference type="Proteomes" id="UP001302126">
    <property type="component" value="Unassembled WGS sequence"/>
</dbReference>
<reference evidence="2" key="1">
    <citation type="journal article" date="2023" name="Mol. Phylogenet. Evol.">
        <title>Genome-scale phylogeny and comparative genomics of the fungal order Sordariales.</title>
        <authorList>
            <person name="Hensen N."/>
            <person name="Bonometti L."/>
            <person name="Westerberg I."/>
            <person name="Brannstrom I.O."/>
            <person name="Guillou S."/>
            <person name="Cros-Aarteil S."/>
            <person name="Calhoun S."/>
            <person name="Haridas S."/>
            <person name="Kuo A."/>
            <person name="Mondo S."/>
            <person name="Pangilinan J."/>
            <person name="Riley R."/>
            <person name="LaButti K."/>
            <person name="Andreopoulos B."/>
            <person name="Lipzen A."/>
            <person name="Chen C."/>
            <person name="Yan M."/>
            <person name="Daum C."/>
            <person name="Ng V."/>
            <person name="Clum A."/>
            <person name="Steindorff A."/>
            <person name="Ohm R.A."/>
            <person name="Martin F."/>
            <person name="Silar P."/>
            <person name="Natvig D.O."/>
            <person name="Lalanne C."/>
            <person name="Gautier V."/>
            <person name="Ament-Velasquez S.L."/>
            <person name="Kruys A."/>
            <person name="Hutchinson M.I."/>
            <person name="Powell A.J."/>
            <person name="Barry K."/>
            <person name="Miller A.N."/>
            <person name="Grigoriev I.V."/>
            <person name="Debuchy R."/>
            <person name="Gladieux P."/>
            <person name="Hiltunen Thoren M."/>
            <person name="Johannesson H."/>
        </authorList>
    </citation>
    <scope>NUCLEOTIDE SEQUENCE</scope>
    <source>
        <strain evidence="2">PSN309</strain>
    </source>
</reference>
<evidence type="ECO:0000256" key="1">
    <source>
        <dbReference type="SAM" id="MobiDB-lite"/>
    </source>
</evidence>
<proteinExistence type="predicted"/>
<dbReference type="EMBL" id="MU864441">
    <property type="protein sequence ID" value="KAK4185718.1"/>
    <property type="molecule type" value="Genomic_DNA"/>
</dbReference>
<evidence type="ECO:0008006" key="4">
    <source>
        <dbReference type="Google" id="ProtNLM"/>
    </source>
</evidence>